<evidence type="ECO:0000256" key="2">
    <source>
        <dbReference type="ARBA" id="ARBA00022540"/>
    </source>
</evidence>
<dbReference type="InterPro" id="IPR019382">
    <property type="entry name" value="eIF3l"/>
</dbReference>
<evidence type="ECO:0000313" key="5">
    <source>
        <dbReference type="Proteomes" id="UP000298061"/>
    </source>
</evidence>
<reference evidence="4 5" key="1">
    <citation type="submission" date="2019-02" db="EMBL/GenBank/DDBJ databases">
        <title>Genome sequencing of the rare red list fungi Hericium alpestre (H. flagellum).</title>
        <authorList>
            <person name="Buettner E."/>
            <person name="Kellner H."/>
        </authorList>
    </citation>
    <scope>NUCLEOTIDE SEQUENCE [LARGE SCALE GENOMIC DNA]</scope>
    <source>
        <strain evidence="4 5">DSM 108284</strain>
    </source>
</reference>
<sequence length="222" mass="25858">MSSQRMALWAAEEIDEELHDVDVNLAIGNYAQNGLYDDAQSRINEATLLAVQQQMAQQAAFAQIPDVVKRFIVHFHQAVLDNNLAEITVAYESGWNKLTEKYYAKTEWPEAEIIAPLVNDDQLFLILYRELYYRHVYSRLQPNIDDRFHSYENSCELFNYLLNSDGPVPLELPEQWLWDIVDEFIYQFQSFCVWRAKVKAKSDEELLMLADGARCDTCPLVH</sequence>
<protein>
    <submittedName>
        <fullName evidence="4">Uncharacterized protein</fullName>
    </submittedName>
</protein>
<keyword evidence="3" id="KW-0648">Protein biosynthesis</keyword>
<comment type="caution">
    <text evidence="4">The sequence shown here is derived from an EMBL/GenBank/DDBJ whole genome shotgun (WGS) entry which is preliminary data.</text>
</comment>
<keyword evidence="1" id="KW-0963">Cytoplasm</keyword>
<gene>
    <name evidence="4" type="ORF">EWM64_g5825</name>
</gene>
<proteinExistence type="predicted"/>
<keyword evidence="5" id="KW-1185">Reference proteome</keyword>
<dbReference type="Pfam" id="PF10255">
    <property type="entry name" value="Paf67"/>
    <property type="match status" value="1"/>
</dbReference>
<dbReference type="GO" id="GO:0005852">
    <property type="term" value="C:eukaryotic translation initiation factor 3 complex"/>
    <property type="evidence" value="ECO:0007669"/>
    <property type="project" value="InterPro"/>
</dbReference>
<dbReference type="AlphaFoldDB" id="A0A4Y9ZXF5"/>
<dbReference type="Proteomes" id="UP000298061">
    <property type="component" value="Unassembled WGS sequence"/>
</dbReference>
<dbReference type="GO" id="GO:0003743">
    <property type="term" value="F:translation initiation factor activity"/>
    <property type="evidence" value="ECO:0007669"/>
    <property type="project" value="UniProtKB-KW"/>
</dbReference>
<organism evidence="4 5">
    <name type="scientific">Hericium alpestre</name>
    <dbReference type="NCBI Taxonomy" id="135208"/>
    <lineage>
        <taxon>Eukaryota</taxon>
        <taxon>Fungi</taxon>
        <taxon>Dikarya</taxon>
        <taxon>Basidiomycota</taxon>
        <taxon>Agaricomycotina</taxon>
        <taxon>Agaricomycetes</taxon>
        <taxon>Russulales</taxon>
        <taxon>Hericiaceae</taxon>
        <taxon>Hericium</taxon>
    </lineage>
</organism>
<name>A0A4Y9ZXF5_9AGAM</name>
<dbReference type="PANTHER" id="PTHR13242">
    <property type="entry name" value="EUKARYOTIC TRANSLATION INITIATION FACTOR 3"/>
    <property type="match status" value="1"/>
</dbReference>
<dbReference type="EMBL" id="SFCI01000732">
    <property type="protein sequence ID" value="TFY78189.1"/>
    <property type="molecule type" value="Genomic_DNA"/>
</dbReference>
<dbReference type="OrthoDB" id="15082at2759"/>
<dbReference type="PANTHER" id="PTHR13242:SF0">
    <property type="entry name" value="EUKARYOTIC TRANSLATION INITIATION FACTOR 3 SUBUNIT L"/>
    <property type="match status" value="1"/>
</dbReference>
<evidence type="ECO:0000256" key="1">
    <source>
        <dbReference type="ARBA" id="ARBA00022490"/>
    </source>
</evidence>
<evidence type="ECO:0000313" key="4">
    <source>
        <dbReference type="EMBL" id="TFY78189.1"/>
    </source>
</evidence>
<evidence type="ECO:0000256" key="3">
    <source>
        <dbReference type="ARBA" id="ARBA00022917"/>
    </source>
</evidence>
<dbReference type="STRING" id="135208.A0A4Y9ZXF5"/>
<accession>A0A4Y9ZXF5</accession>
<keyword evidence="2" id="KW-0396">Initiation factor</keyword>